<dbReference type="Proteomes" id="UP000093514">
    <property type="component" value="Unassembled WGS sequence"/>
</dbReference>
<feature type="domain" description="DUF4015" evidence="1">
    <location>
        <begin position="60"/>
        <end position="362"/>
    </location>
</feature>
<proteinExistence type="predicted"/>
<comment type="caution">
    <text evidence="2">The sequence shown here is derived from an EMBL/GenBank/DDBJ whole genome shotgun (WGS) entry which is preliminary data.</text>
</comment>
<reference evidence="2 3" key="2">
    <citation type="submission" date="2016-08" db="EMBL/GenBank/DDBJ databases">
        <title>Orenia metallireducens sp. nov. strain Z6, a Novel Metal-reducing Firmicute from the Deep Subsurface.</title>
        <authorList>
            <person name="Maxim B.I."/>
            <person name="Kenneth K."/>
            <person name="Flynn T.M."/>
            <person name="Oloughlin E.J."/>
            <person name="Locke R.A."/>
            <person name="Weber J.R."/>
            <person name="Egan S.M."/>
            <person name="Mackie R.I."/>
            <person name="Cann I.K."/>
        </authorList>
    </citation>
    <scope>NUCLEOTIDE SEQUENCE [LARGE SCALE GENOMIC DNA]</scope>
    <source>
        <strain evidence="2 3">Z6</strain>
    </source>
</reference>
<gene>
    <name evidence="2" type="ORF">U472_01425</name>
</gene>
<organism evidence="2 3">
    <name type="scientific">Orenia metallireducens</name>
    <dbReference type="NCBI Taxonomy" id="1413210"/>
    <lineage>
        <taxon>Bacteria</taxon>
        <taxon>Bacillati</taxon>
        <taxon>Bacillota</taxon>
        <taxon>Clostridia</taxon>
        <taxon>Halanaerobiales</taxon>
        <taxon>Halobacteroidaceae</taxon>
        <taxon>Orenia</taxon>
    </lineage>
</organism>
<reference evidence="3" key="1">
    <citation type="submission" date="2016-07" db="EMBL/GenBank/DDBJ databases">
        <authorList>
            <person name="Florea S."/>
            <person name="Webb J.S."/>
            <person name="Jaromczyk J."/>
            <person name="Schardl C.L."/>
        </authorList>
    </citation>
    <scope>NUCLEOTIDE SEQUENCE [LARGE SCALE GENOMIC DNA]</scope>
    <source>
        <strain evidence="3">Z6</strain>
    </source>
</reference>
<dbReference type="SUPFAM" id="SSF51445">
    <property type="entry name" value="(Trans)glycosidases"/>
    <property type="match status" value="1"/>
</dbReference>
<dbReference type="AlphaFoldDB" id="A0A1C0AD52"/>
<name>A0A1C0AD52_9FIRM</name>
<dbReference type="InterPro" id="IPR017853">
    <property type="entry name" value="GH"/>
</dbReference>
<dbReference type="Pfam" id="PF13200">
    <property type="entry name" value="DUF4015"/>
    <property type="match status" value="1"/>
</dbReference>
<evidence type="ECO:0000259" key="1">
    <source>
        <dbReference type="Pfam" id="PF13200"/>
    </source>
</evidence>
<dbReference type="InterPro" id="IPR025275">
    <property type="entry name" value="DUF4015"/>
</dbReference>
<keyword evidence="3" id="KW-1185">Reference proteome</keyword>
<accession>A0A1C0AD52</accession>
<evidence type="ECO:0000313" key="2">
    <source>
        <dbReference type="EMBL" id="OCL28578.1"/>
    </source>
</evidence>
<sequence length="390" mass="45152">MLEYKSNLDLEDYSQINMDQKSLISNRITLNFPVRDKGDYSLSKEELVSPHYTYSKDVRGIYINGWVVGNERKTDNLIKEVEESNLNSIVVDLKDVTGRIIFSKNQRDISQLFENGLKELIDKAHKKGIYVIGRLAVFKDPVLANKDSKYSLKYISASDNETIINSDVWVSPYSKEVWEYNIKISEQAVKLGLDEIQFDYIRFPTLAVNSKLIIKTEENKSRTDAIVGFLKFANERLKKYNVLISADVFGLTTTAKGDLKIGQDITRLVDYVDYLSPMIYPSHYSSGFYGIDNPDSNPYDIIFESLEDAREKLGDKSYKLRPWLQDFSLRHIYTDKEVKEQIKAVKDNQISSWLLWNPRSIYTISAVKDDSKKGMEERWNLQGSELFQKR</sequence>
<dbReference type="Gene3D" id="3.20.20.80">
    <property type="entry name" value="Glycosidases"/>
    <property type="match status" value="2"/>
</dbReference>
<protein>
    <recommendedName>
        <fullName evidence="1">DUF4015 domain-containing protein</fullName>
    </recommendedName>
</protein>
<evidence type="ECO:0000313" key="3">
    <source>
        <dbReference type="Proteomes" id="UP000093514"/>
    </source>
</evidence>
<dbReference type="EMBL" id="LWDV01000005">
    <property type="protein sequence ID" value="OCL28578.1"/>
    <property type="molecule type" value="Genomic_DNA"/>
</dbReference>